<gene>
    <name evidence="1" type="ORF">TNCT_26691</name>
</gene>
<evidence type="ECO:0000313" key="2">
    <source>
        <dbReference type="Proteomes" id="UP000887116"/>
    </source>
</evidence>
<proteinExistence type="predicted"/>
<sequence>MARVAALMKINRQVKVVLGPLPPPPCVACDALSMYYLYVAFRRFFFDAVRISCLSSLLSCANSEDRCPVCGLSFEVKCVCLVSLVNMLKFCQSYNAQNRETELSNNI</sequence>
<reference evidence="1" key="1">
    <citation type="submission" date="2020-07" db="EMBL/GenBank/DDBJ databases">
        <title>Multicomponent nature underlies the extraordinary mechanical properties of spider dragline silk.</title>
        <authorList>
            <person name="Kono N."/>
            <person name="Nakamura H."/>
            <person name="Mori M."/>
            <person name="Yoshida Y."/>
            <person name="Ohtoshi R."/>
            <person name="Malay A.D."/>
            <person name="Moran D.A.P."/>
            <person name="Tomita M."/>
            <person name="Numata K."/>
            <person name="Arakawa K."/>
        </authorList>
    </citation>
    <scope>NUCLEOTIDE SEQUENCE</scope>
</reference>
<comment type="caution">
    <text evidence="1">The sequence shown here is derived from an EMBL/GenBank/DDBJ whole genome shotgun (WGS) entry which is preliminary data.</text>
</comment>
<dbReference type="EMBL" id="BMAO01017205">
    <property type="protein sequence ID" value="GFR14050.1"/>
    <property type="molecule type" value="Genomic_DNA"/>
</dbReference>
<evidence type="ECO:0000313" key="1">
    <source>
        <dbReference type="EMBL" id="GFR14050.1"/>
    </source>
</evidence>
<accession>A0A8X6LLC4</accession>
<protein>
    <submittedName>
        <fullName evidence="1">Uncharacterized protein</fullName>
    </submittedName>
</protein>
<organism evidence="1 2">
    <name type="scientific">Trichonephila clavata</name>
    <name type="common">Joro spider</name>
    <name type="synonym">Nephila clavata</name>
    <dbReference type="NCBI Taxonomy" id="2740835"/>
    <lineage>
        <taxon>Eukaryota</taxon>
        <taxon>Metazoa</taxon>
        <taxon>Ecdysozoa</taxon>
        <taxon>Arthropoda</taxon>
        <taxon>Chelicerata</taxon>
        <taxon>Arachnida</taxon>
        <taxon>Araneae</taxon>
        <taxon>Araneomorphae</taxon>
        <taxon>Entelegynae</taxon>
        <taxon>Araneoidea</taxon>
        <taxon>Nephilidae</taxon>
        <taxon>Trichonephila</taxon>
    </lineage>
</organism>
<dbReference type="AlphaFoldDB" id="A0A8X6LLC4"/>
<name>A0A8X6LLC4_TRICU</name>
<keyword evidence="2" id="KW-1185">Reference proteome</keyword>
<dbReference type="Proteomes" id="UP000887116">
    <property type="component" value="Unassembled WGS sequence"/>
</dbReference>